<feature type="signal peptide" evidence="12">
    <location>
        <begin position="1"/>
        <end position="24"/>
    </location>
</feature>
<feature type="domain" description="PA" evidence="14">
    <location>
        <begin position="377"/>
        <end position="465"/>
    </location>
</feature>
<evidence type="ECO:0000256" key="1">
    <source>
        <dbReference type="ARBA" id="ARBA00004613"/>
    </source>
</evidence>
<keyword evidence="3" id="KW-0964">Secreted</keyword>
<dbReference type="InterPro" id="IPR037045">
    <property type="entry name" value="S8pro/Inhibitor_I9_sf"/>
</dbReference>
<evidence type="ECO:0000313" key="18">
    <source>
        <dbReference type="Proteomes" id="UP000797356"/>
    </source>
</evidence>
<sequence length="765" mass="82503">MEIQKPIFFLFVASLLSLSTPTLLSVHGQILPIVDDHRANATAMKTYIVHVQKPKGNKFLRFKDRVAWYKSFLPNTTVDSGEPRLIYAYRHVISGFAAMLTPKEVEAMETMEGFVLAYPEMEHVAQTTSSPDFLGLSRWDGLWVDTFFGQGQIIGVIDTGVKPTHPSFREHGNMPPPPPKWRGSCYWGPPICNEKLIGAMAFRHRLNPNPEDTDGHGTHTASTAAGSFVDDAEVLGQARGTASGTAPRAHLAIYKVLFKRPGRPSTGTDSDILKGIDQAIRDHVDILSMSLGSTNRSLHESSIAIASYAAITKGIFPCAAAANEGPFKSLIANDAPWILTVGASTMDRRIRAIVKLGNGMEFYGESAYQPSPSNSTQLPLVYPGALGTTDAFFCLNGSLNTFNVSGKIVLCARGNIDDVEKGKIVKAAGGAGMILANLRFMGNTTFADPHVLPVAHVDDADARQIADYVQTTQNATAAITFNGTQFGVHPAPAVAYFSSRGPSLSNANIIKPDVIAPGVNILAAWPFEVGQNRTNTSRTFKFVSGTSMATPHVSGVVALLRNNHPNWSVAAIKSAIMTTAYTQDRDGNPIADQYNNGTASVFAMGSGHVDPVAANDPGLIYDIQPHDYIRYLCGSGFTDRQVTAIVRGAVNCSRVRAISAEQLNYPSIAVYLSSNSTTKTIKRTVTNVGDANTVYRIQFEEPEGVRVDVSPKTLQFSQVDEKKSYNVTLNIIGGTAPVAGQVSEGHLAWVSGKYYVRSPIAVTFT</sequence>
<keyword evidence="4 10" id="KW-0645">Protease</keyword>
<dbReference type="GO" id="GO:0005576">
    <property type="term" value="C:extracellular region"/>
    <property type="evidence" value="ECO:0007669"/>
    <property type="project" value="UniProtKB-SubCell"/>
</dbReference>
<dbReference type="InterPro" id="IPR015500">
    <property type="entry name" value="Peptidase_S8_subtilisin-rel"/>
</dbReference>
<dbReference type="InterPro" id="IPR023827">
    <property type="entry name" value="Peptidase_S8_Asp-AS"/>
</dbReference>
<gene>
    <name evidence="17" type="ORF">COCNU_07G003930</name>
</gene>
<dbReference type="PROSITE" id="PS00136">
    <property type="entry name" value="SUBTILASE_ASP"/>
    <property type="match status" value="1"/>
</dbReference>
<dbReference type="Proteomes" id="UP000797356">
    <property type="component" value="Chromosome 7"/>
</dbReference>
<dbReference type="Pfam" id="PF02225">
    <property type="entry name" value="PA"/>
    <property type="match status" value="1"/>
</dbReference>
<dbReference type="InterPro" id="IPR045051">
    <property type="entry name" value="SBT"/>
</dbReference>
<evidence type="ECO:0000256" key="12">
    <source>
        <dbReference type="SAM" id="SignalP"/>
    </source>
</evidence>
<name>A0A8K0IED6_COCNU</name>
<evidence type="ECO:0000256" key="5">
    <source>
        <dbReference type="ARBA" id="ARBA00022729"/>
    </source>
</evidence>
<reference evidence="17" key="1">
    <citation type="journal article" date="2017" name="Gigascience">
        <title>The genome draft of coconut (Cocos nucifera).</title>
        <authorList>
            <person name="Xiao Y."/>
            <person name="Xu P."/>
            <person name="Fan H."/>
            <person name="Baudouin L."/>
            <person name="Xia W."/>
            <person name="Bocs S."/>
            <person name="Xu J."/>
            <person name="Li Q."/>
            <person name="Guo A."/>
            <person name="Zhou L."/>
            <person name="Li J."/>
            <person name="Wu Y."/>
            <person name="Ma Z."/>
            <person name="Armero A."/>
            <person name="Issali A.E."/>
            <person name="Liu N."/>
            <person name="Peng M."/>
            <person name="Yang Y."/>
        </authorList>
    </citation>
    <scope>NUCLEOTIDE SEQUENCE</scope>
    <source>
        <tissue evidence="17">Spear leaf of Hainan Tall coconut</tissue>
    </source>
</reference>
<feature type="active site" description="Charge relay system" evidence="9 10">
    <location>
        <position position="547"/>
    </location>
</feature>
<dbReference type="GO" id="GO:0006508">
    <property type="term" value="P:proteolysis"/>
    <property type="evidence" value="ECO:0007669"/>
    <property type="project" value="UniProtKB-KW"/>
</dbReference>
<evidence type="ECO:0000256" key="11">
    <source>
        <dbReference type="RuleBase" id="RU003355"/>
    </source>
</evidence>
<feature type="domain" description="Peptidase S8/S53" evidence="13">
    <location>
        <begin position="149"/>
        <end position="591"/>
    </location>
</feature>
<dbReference type="PANTHER" id="PTHR10795">
    <property type="entry name" value="PROPROTEIN CONVERTASE SUBTILISIN/KEXIN"/>
    <property type="match status" value="1"/>
</dbReference>
<evidence type="ECO:0000256" key="2">
    <source>
        <dbReference type="ARBA" id="ARBA00011073"/>
    </source>
</evidence>
<dbReference type="InterPro" id="IPR034197">
    <property type="entry name" value="Peptidases_S8_3"/>
</dbReference>
<protein>
    <submittedName>
        <fullName evidence="17">Subtilisin-like protease SBT1.5</fullName>
    </submittedName>
</protein>
<dbReference type="InterPro" id="IPR036852">
    <property type="entry name" value="Peptidase_S8/S53_dom_sf"/>
</dbReference>
<dbReference type="EMBL" id="CM017878">
    <property type="protein sequence ID" value="KAG1354281.1"/>
    <property type="molecule type" value="Genomic_DNA"/>
</dbReference>
<evidence type="ECO:0000256" key="7">
    <source>
        <dbReference type="ARBA" id="ARBA00022825"/>
    </source>
</evidence>
<dbReference type="InterPro" id="IPR000209">
    <property type="entry name" value="Peptidase_S8/S53_dom"/>
</dbReference>
<dbReference type="CDD" id="cd04852">
    <property type="entry name" value="Peptidases_S8_3"/>
    <property type="match status" value="1"/>
</dbReference>
<dbReference type="InterPro" id="IPR046450">
    <property type="entry name" value="PA_dom_sf"/>
</dbReference>
<keyword evidence="6 10" id="KW-0378">Hydrolase</keyword>
<dbReference type="FunFam" id="2.60.40.2310:FF:000001">
    <property type="entry name" value="Subtilisin-like protease SBT1.5"/>
    <property type="match status" value="1"/>
</dbReference>
<feature type="active site" description="Charge relay system" evidence="9 10">
    <location>
        <position position="216"/>
    </location>
</feature>
<dbReference type="FunFam" id="3.50.30.30:FF:000005">
    <property type="entry name" value="subtilisin-like protease SBT1.5"/>
    <property type="match status" value="1"/>
</dbReference>
<feature type="domain" description="Inhibitor I9" evidence="15">
    <location>
        <begin position="46"/>
        <end position="120"/>
    </location>
</feature>
<evidence type="ECO:0000313" key="17">
    <source>
        <dbReference type="EMBL" id="KAG1354281.1"/>
    </source>
</evidence>
<dbReference type="SUPFAM" id="SSF52025">
    <property type="entry name" value="PA domain"/>
    <property type="match status" value="1"/>
</dbReference>
<dbReference type="Pfam" id="PF00082">
    <property type="entry name" value="Peptidase_S8"/>
    <property type="match status" value="1"/>
</dbReference>
<dbReference type="PRINTS" id="PR00723">
    <property type="entry name" value="SUBTILISIN"/>
</dbReference>
<comment type="caution">
    <text evidence="17">The sequence shown here is derived from an EMBL/GenBank/DDBJ whole genome shotgun (WGS) entry which is preliminary data.</text>
</comment>
<evidence type="ECO:0000256" key="3">
    <source>
        <dbReference type="ARBA" id="ARBA00022525"/>
    </source>
</evidence>
<dbReference type="Gene3D" id="3.30.70.80">
    <property type="entry name" value="Peptidase S8 propeptide/proteinase inhibitor I9"/>
    <property type="match status" value="1"/>
</dbReference>
<dbReference type="InterPro" id="IPR041469">
    <property type="entry name" value="Subtilisin-like_FN3"/>
</dbReference>
<feature type="domain" description="Subtilisin-like protease fibronectin type-III" evidence="16">
    <location>
        <begin position="662"/>
        <end position="762"/>
    </location>
</feature>
<dbReference type="InterPro" id="IPR003137">
    <property type="entry name" value="PA_domain"/>
</dbReference>
<dbReference type="Gene3D" id="3.50.30.30">
    <property type="match status" value="1"/>
</dbReference>
<evidence type="ECO:0000259" key="16">
    <source>
        <dbReference type="Pfam" id="PF17766"/>
    </source>
</evidence>
<reference evidence="17" key="2">
    <citation type="submission" date="2019-07" db="EMBL/GenBank/DDBJ databases">
        <authorList>
            <person name="Yang Y."/>
            <person name="Bocs S."/>
            <person name="Baudouin L."/>
        </authorList>
    </citation>
    <scope>NUCLEOTIDE SEQUENCE</scope>
    <source>
        <tissue evidence="17">Spear leaf of Hainan Tall coconut</tissue>
    </source>
</reference>
<evidence type="ECO:0000259" key="15">
    <source>
        <dbReference type="Pfam" id="PF05922"/>
    </source>
</evidence>
<dbReference type="InterPro" id="IPR023828">
    <property type="entry name" value="Peptidase_S8_Ser-AS"/>
</dbReference>
<feature type="active site" description="Charge relay system" evidence="9 10">
    <location>
        <position position="158"/>
    </location>
</feature>
<comment type="similarity">
    <text evidence="2 10 11">Belongs to the peptidase S8 family.</text>
</comment>
<feature type="chain" id="PRO_5035477758" evidence="12">
    <location>
        <begin position="25"/>
        <end position="765"/>
    </location>
</feature>
<organism evidence="17 18">
    <name type="scientific">Cocos nucifera</name>
    <name type="common">Coconut palm</name>
    <dbReference type="NCBI Taxonomy" id="13894"/>
    <lineage>
        <taxon>Eukaryota</taxon>
        <taxon>Viridiplantae</taxon>
        <taxon>Streptophyta</taxon>
        <taxon>Embryophyta</taxon>
        <taxon>Tracheophyta</taxon>
        <taxon>Spermatophyta</taxon>
        <taxon>Magnoliopsida</taxon>
        <taxon>Liliopsida</taxon>
        <taxon>Arecaceae</taxon>
        <taxon>Arecoideae</taxon>
        <taxon>Cocoseae</taxon>
        <taxon>Attaleinae</taxon>
        <taxon>Cocos</taxon>
    </lineage>
</organism>
<evidence type="ECO:0000256" key="4">
    <source>
        <dbReference type="ARBA" id="ARBA00022670"/>
    </source>
</evidence>
<dbReference type="PROSITE" id="PS00138">
    <property type="entry name" value="SUBTILASE_SER"/>
    <property type="match status" value="1"/>
</dbReference>
<dbReference type="OrthoDB" id="10256524at2759"/>
<comment type="subcellular location">
    <subcellularLocation>
        <location evidence="1">Secreted</location>
    </subcellularLocation>
</comment>
<evidence type="ECO:0000259" key="14">
    <source>
        <dbReference type="Pfam" id="PF02225"/>
    </source>
</evidence>
<evidence type="ECO:0000256" key="8">
    <source>
        <dbReference type="ARBA" id="ARBA00023180"/>
    </source>
</evidence>
<dbReference type="Gene3D" id="3.40.50.200">
    <property type="entry name" value="Peptidase S8/S53 domain"/>
    <property type="match status" value="1"/>
</dbReference>
<dbReference type="Pfam" id="PF17766">
    <property type="entry name" value="fn3_6"/>
    <property type="match status" value="1"/>
</dbReference>
<evidence type="ECO:0000259" key="13">
    <source>
        <dbReference type="Pfam" id="PF00082"/>
    </source>
</evidence>
<keyword evidence="8" id="KW-0325">Glycoprotein</keyword>
<dbReference type="CDD" id="cd02120">
    <property type="entry name" value="PA_subtilisin_like"/>
    <property type="match status" value="1"/>
</dbReference>
<evidence type="ECO:0000256" key="9">
    <source>
        <dbReference type="PIRSR" id="PIRSR615500-1"/>
    </source>
</evidence>
<keyword evidence="5 12" id="KW-0732">Signal</keyword>
<dbReference type="PROSITE" id="PS51892">
    <property type="entry name" value="SUBTILASE"/>
    <property type="match status" value="1"/>
</dbReference>
<dbReference type="GO" id="GO:0004252">
    <property type="term" value="F:serine-type endopeptidase activity"/>
    <property type="evidence" value="ECO:0007669"/>
    <property type="project" value="UniProtKB-UniRule"/>
</dbReference>
<evidence type="ECO:0000256" key="10">
    <source>
        <dbReference type="PROSITE-ProRule" id="PRU01240"/>
    </source>
</evidence>
<dbReference type="SUPFAM" id="SSF52743">
    <property type="entry name" value="Subtilisin-like"/>
    <property type="match status" value="1"/>
</dbReference>
<keyword evidence="18" id="KW-1185">Reference proteome</keyword>
<dbReference type="Pfam" id="PF05922">
    <property type="entry name" value="Inhibitor_I9"/>
    <property type="match status" value="1"/>
</dbReference>
<keyword evidence="7 10" id="KW-0720">Serine protease</keyword>
<dbReference type="Gene3D" id="2.60.40.2310">
    <property type="match status" value="1"/>
</dbReference>
<evidence type="ECO:0000256" key="6">
    <source>
        <dbReference type="ARBA" id="ARBA00022801"/>
    </source>
</evidence>
<dbReference type="AlphaFoldDB" id="A0A8K0IED6"/>
<proteinExistence type="inferred from homology"/>
<accession>A0A8K0IED6</accession>
<dbReference type="InterPro" id="IPR010259">
    <property type="entry name" value="S8pro/Inhibitor_I9"/>
</dbReference>